<sequence length="103" mass="11423">MLSPERSALELAALANLQQLRGFAELDAVHRLEVGRQHLAAEEREGPRISLVGLAQGLVGDGREDLGEVRGRMQRARRHLVTREPPRVHPGIAEAFAGEFQQR</sequence>
<dbReference type="Proteomes" id="UP000028702">
    <property type="component" value="Unassembled WGS sequence"/>
</dbReference>
<evidence type="ECO:0000313" key="1">
    <source>
        <dbReference type="EMBL" id="GAK46898.1"/>
    </source>
</evidence>
<dbReference type="STRING" id="1333998.M2A_3397"/>
<keyword evidence="2" id="KW-1185">Reference proteome</keyword>
<gene>
    <name evidence="1" type="ORF">M2A_3397</name>
</gene>
<evidence type="ECO:0000313" key="2">
    <source>
        <dbReference type="Proteomes" id="UP000028702"/>
    </source>
</evidence>
<accession>A0A081BFT0</accession>
<proteinExistence type="predicted"/>
<reference evidence="1 2" key="1">
    <citation type="submission" date="2014-07" db="EMBL/GenBank/DDBJ databases">
        <title>Tepidicaulis marinum gen. nov., sp. nov., a novel marine bacterium denitrifying nitrate to nitrous oxide strictly under microaerobic conditions.</title>
        <authorList>
            <person name="Takeuchi M."/>
            <person name="Yamagishi T."/>
            <person name="Kamagata Y."/>
            <person name="Oshima K."/>
            <person name="Hattori M."/>
            <person name="Katayama T."/>
            <person name="Hanada S."/>
            <person name="Tamaki H."/>
            <person name="Marumo K."/>
            <person name="Maeda H."/>
            <person name="Nedachi M."/>
            <person name="Iwasaki W."/>
            <person name="Suwa Y."/>
            <person name="Sakata S."/>
        </authorList>
    </citation>
    <scope>NUCLEOTIDE SEQUENCE [LARGE SCALE GENOMIC DNA]</scope>
    <source>
        <strain evidence="1 2">MA2</strain>
    </source>
</reference>
<protein>
    <submittedName>
        <fullName evidence="1">Conserved protein</fullName>
    </submittedName>
</protein>
<dbReference type="EMBL" id="BBIO01000046">
    <property type="protein sequence ID" value="GAK46898.1"/>
    <property type="molecule type" value="Genomic_DNA"/>
</dbReference>
<name>A0A081BFT0_9HYPH</name>
<comment type="caution">
    <text evidence="1">The sequence shown here is derived from an EMBL/GenBank/DDBJ whole genome shotgun (WGS) entry which is preliminary data.</text>
</comment>
<feature type="non-terminal residue" evidence="1">
    <location>
        <position position="103"/>
    </location>
</feature>
<organism evidence="1 2">
    <name type="scientific">Tepidicaulis marinus</name>
    <dbReference type="NCBI Taxonomy" id="1333998"/>
    <lineage>
        <taxon>Bacteria</taxon>
        <taxon>Pseudomonadati</taxon>
        <taxon>Pseudomonadota</taxon>
        <taxon>Alphaproteobacteria</taxon>
        <taxon>Hyphomicrobiales</taxon>
        <taxon>Parvibaculaceae</taxon>
        <taxon>Tepidicaulis</taxon>
    </lineage>
</organism>
<dbReference type="AlphaFoldDB" id="A0A081BFT0"/>